<evidence type="ECO:0000313" key="3">
    <source>
        <dbReference type="Proteomes" id="UP000286045"/>
    </source>
</evidence>
<organism evidence="2 3">
    <name type="scientific">Xylaria grammica</name>
    <dbReference type="NCBI Taxonomy" id="363999"/>
    <lineage>
        <taxon>Eukaryota</taxon>
        <taxon>Fungi</taxon>
        <taxon>Dikarya</taxon>
        <taxon>Ascomycota</taxon>
        <taxon>Pezizomycotina</taxon>
        <taxon>Sordariomycetes</taxon>
        <taxon>Xylariomycetidae</taxon>
        <taxon>Xylariales</taxon>
        <taxon>Xylariaceae</taxon>
        <taxon>Xylaria</taxon>
    </lineage>
</organism>
<sequence length="578" mass="66136">MDRGALFSYKWKGKYYVDIKYCSNAGPSGWGGCLISGIPSSPEEYKVWLQKMRSYYSTIAEHYEQLFTIPMDKFTETPSLDYLAVRLRTSIQSDLTPTKVPGGSIDWIYVIDLDRELFGIHNACFYHLSKIPPRFEQLMEEAQNYWLGLVGRNDVHESIAASDVRQPTPLAHDPTPAYMEMKPITIYPKQKSMLNCMPAFVVCERIYRFFVALYGECMCQAQDFGVESDFRFRELVFALMCLTSCSPEWVRLISTSNMLIKSRMDYVDLGGEVKGAWSWAAVIDSATREPKEFMTGFLSGYHLEDTQAGSAPKATSYWFSGALVYLRRDITSRERFYDAIVSAVARGKADGQTNFSAIILSLEHFVLLKFTDGNVQHTKRLDLSEFERAKVMSFYNNSKGEKTGYVDDEMHQHTPGHARRPLPRGTTDDRSDDSDWVHDGDLEPFEVLAHFFDATQKQGLKPFGVHNEGVFPDEVYHRIIGYADQETNIACRKVSRLFRDFASETFVMDNGLKFFYLPGKEVECFHNTPGQYSEKRAHPAQRMPWIPALGACDGSASMEPRILMERPSLLRENWFKSE</sequence>
<feature type="region of interest" description="Disordered" evidence="1">
    <location>
        <begin position="404"/>
        <end position="435"/>
    </location>
</feature>
<dbReference type="AlphaFoldDB" id="A0A439CQL7"/>
<name>A0A439CQL7_9PEZI</name>
<dbReference type="EMBL" id="RYZI01000566">
    <property type="protein sequence ID" value="RWA04453.1"/>
    <property type="molecule type" value="Genomic_DNA"/>
</dbReference>
<dbReference type="STRING" id="363999.A0A439CQL7"/>
<gene>
    <name evidence="2" type="ORF">EKO27_g10652</name>
</gene>
<evidence type="ECO:0000313" key="2">
    <source>
        <dbReference type="EMBL" id="RWA04453.1"/>
    </source>
</evidence>
<comment type="caution">
    <text evidence="2">The sequence shown here is derived from an EMBL/GenBank/DDBJ whole genome shotgun (WGS) entry which is preliminary data.</text>
</comment>
<proteinExistence type="predicted"/>
<reference evidence="2 3" key="1">
    <citation type="submission" date="2018-12" db="EMBL/GenBank/DDBJ databases">
        <title>Draft genome sequence of Xylaria grammica IHI A82.</title>
        <authorList>
            <person name="Buettner E."/>
            <person name="Kellner H."/>
        </authorList>
    </citation>
    <scope>NUCLEOTIDE SEQUENCE [LARGE SCALE GENOMIC DNA]</scope>
    <source>
        <strain evidence="2 3">IHI A82</strain>
    </source>
</reference>
<accession>A0A439CQL7</accession>
<dbReference type="PROSITE" id="PS51257">
    <property type="entry name" value="PROKAR_LIPOPROTEIN"/>
    <property type="match status" value="1"/>
</dbReference>
<keyword evidence="3" id="KW-1185">Reference proteome</keyword>
<feature type="compositionally biased region" description="Basic and acidic residues" evidence="1">
    <location>
        <begin position="426"/>
        <end position="435"/>
    </location>
</feature>
<evidence type="ECO:0000256" key="1">
    <source>
        <dbReference type="SAM" id="MobiDB-lite"/>
    </source>
</evidence>
<dbReference type="Proteomes" id="UP000286045">
    <property type="component" value="Unassembled WGS sequence"/>
</dbReference>
<protein>
    <submittedName>
        <fullName evidence="2">Uncharacterized protein</fullName>
    </submittedName>
</protein>